<evidence type="ECO:0000313" key="6">
    <source>
        <dbReference type="EMBL" id="AYQ74322.1"/>
    </source>
</evidence>
<keyword evidence="7" id="KW-1185">Reference proteome</keyword>
<dbReference type="GO" id="GO:0007165">
    <property type="term" value="P:signal transduction"/>
    <property type="evidence" value="ECO:0007669"/>
    <property type="project" value="UniProtKB-KW"/>
</dbReference>
<evidence type="ECO:0000256" key="2">
    <source>
        <dbReference type="ARBA" id="ARBA00029447"/>
    </source>
</evidence>
<comment type="similarity">
    <text evidence="2">Belongs to the methyl-accepting chemotaxis (MCP) protein family.</text>
</comment>
<sequence>MIQRKNRFILQIASVTLLISLLFHLLHRGLDAFSHSAMHGMHGMDFTGPEYSSRFALLLNLILSIPIVTLAAGFALYLKNRAHPWLPLLNTVTLTFCSISTIAGGGGQVELHFSIFMVVAILAYYESVSLILVMTAIFTVQHLAGYLFRPEIVFGADSYSFEMVCIHAFFLVLASGATILLIRSTVRIRQDIEQENREEKQAAVRDIVERLSAASSQIVHTAQELSGHSSRATETNHAMASRIQQIATRTENQVMESENSTRAMQEIAAGVTRIADSSAGVADTAAESAIQASAGNDSIRDISNQMANIERSVGQSDEAAQSLSERSQEIGVIAAAIKGIARQTDLLALNAAIEASRAGEQGRGFSIVASEVRKLAEQSREMAERIDELIFQMQSDSQGSVESIQRAKEDVRQGLAIVGAARESFESLLELSERVSEHVQDISAVAQQIAAGSQQVAASLGEMSGSAFDYAEQTRQLNAMTEEQLALMDGILESARQLQASSGDLGLIMEKVKEE</sequence>
<feature type="transmembrane region" description="Helical" evidence="4">
    <location>
        <begin position="160"/>
        <end position="182"/>
    </location>
</feature>
<dbReference type="KEGG" id="coh:EAV92_18170"/>
<dbReference type="Proteomes" id="UP000269097">
    <property type="component" value="Chromosome"/>
</dbReference>
<dbReference type="GO" id="GO:0016020">
    <property type="term" value="C:membrane"/>
    <property type="evidence" value="ECO:0007669"/>
    <property type="project" value="InterPro"/>
</dbReference>
<organism evidence="6 7">
    <name type="scientific">Cohnella candidum</name>
    <dbReference type="NCBI Taxonomy" id="2674991"/>
    <lineage>
        <taxon>Bacteria</taxon>
        <taxon>Bacillati</taxon>
        <taxon>Bacillota</taxon>
        <taxon>Bacilli</taxon>
        <taxon>Bacillales</taxon>
        <taxon>Paenibacillaceae</taxon>
        <taxon>Cohnella</taxon>
    </lineage>
</organism>
<evidence type="ECO:0000256" key="4">
    <source>
        <dbReference type="SAM" id="Phobius"/>
    </source>
</evidence>
<dbReference type="PANTHER" id="PTHR32089">
    <property type="entry name" value="METHYL-ACCEPTING CHEMOTAXIS PROTEIN MCPB"/>
    <property type="match status" value="1"/>
</dbReference>
<dbReference type="PANTHER" id="PTHR32089:SF112">
    <property type="entry name" value="LYSOZYME-LIKE PROTEIN-RELATED"/>
    <property type="match status" value="1"/>
</dbReference>
<evidence type="ECO:0000259" key="5">
    <source>
        <dbReference type="PROSITE" id="PS50111"/>
    </source>
</evidence>
<dbReference type="PRINTS" id="PR00260">
    <property type="entry name" value="CHEMTRNSDUCR"/>
</dbReference>
<evidence type="ECO:0000313" key="7">
    <source>
        <dbReference type="Proteomes" id="UP000269097"/>
    </source>
</evidence>
<dbReference type="RefSeq" id="WP_123042403.1">
    <property type="nucleotide sequence ID" value="NZ_CP033433.1"/>
</dbReference>
<feature type="transmembrane region" description="Helical" evidence="4">
    <location>
        <begin position="55"/>
        <end position="78"/>
    </location>
</feature>
<dbReference type="GO" id="GO:0006935">
    <property type="term" value="P:chemotaxis"/>
    <property type="evidence" value="ECO:0007669"/>
    <property type="project" value="InterPro"/>
</dbReference>
<dbReference type="EMBL" id="CP033433">
    <property type="protein sequence ID" value="AYQ74322.1"/>
    <property type="molecule type" value="Genomic_DNA"/>
</dbReference>
<name>A0A3G3K1M6_9BACL</name>
<keyword evidence="4" id="KW-0812">Transmembrane</keyword>
<dbReference type="Pfam" id="PF00015">
    <property type="entry name" value="MCPsignal"/>
    <property type="match status" value="1"/>
</dbReference>
<protein>
    <submittedName>
        <fullName evidence="6">Methyl-accepting chemotaxis protein</fullName>
    </submittedName>
</protein>
<dbReference type="GO" id="GO:0004888">
    <property type="term" value="F:transmembrane signaling receptor activity"/>
    <property type="evidence" value="ECO:0007669"/>
    <property type="project" value="InterPro"/>
</dbReference>
<dbReference type="Gene3D" id="1.10.287.950">
    <property type="entry name" value="Methyl-accepting chemotaxis protein"/>
    <property type="match status" value="1"/>
</dbReference>
<evidence type="ECO:0000256" key="3">
    <source>
        <dbReference type="PROSITE-ProRule" id="PRU00284"/>
    </source>
</evidence>
<keyword evidence="4" id="KW-0472">Membrane</keyword>
<dbReference type="SUPFAM" id="SSF58104">
    <property type="entry name" value="Methyl-accepting chemotaxis protein (MCP) signaling domain"/>
    <property type="match status" value="1"/>
</dbReference>
<keyword evidence="1 3" id="KW-0807">Transducer</keyword>
<reference evidence="6 7" key="1">
    <citation type="submission" date="2018-10" db="EMBL/GenBank/DDBJ databases">
        <title>Genome Sequence of Cohnella sp.</title>
        <authorList>
            <person name="Srinivasan S."/>
            <person name="Kim M.K."/>
        </authorList>
    </citation>
    <scope>NUCLEOTIDE SEQUENCE [LARGE SCALE GENOMIC DNA]</scope>
    <source>
        <strain evidence="6 7">18JY8-7</strain>
    </source>
</reference>
<evidence type="ECO:0000256" key="1">
    <source>
        <dbReference type="ARBA" id="ARBA00023224"/>
    </source>
</evidence>
<accession>A0A3G3K1M6</accession>
<dbReference type="SMART" id="SM00283">
    <property type="entry name" value="MA"/>
    <property type="match status" value="1"/>
</dbReference>
<dbReference type="AlphaFoldDB" id="A0A3G3K1M6"/>
<dbReference type="PROSITE" id="PS50111">
    <property type="entry name" value="CHEMOTAXIS_TRANSDUC_2"/>
    <property type="match status" value="1"/>
</dbReference>
<proteinExistence type="inferred from homology"/>
<feature type="transmembrane region" description="Helical" evidence="4">
    <location>
        <begin position="85"/>
        <end position="103"/>
    </location>
</feature>
<dbReference type="InterPro" id="IPR004089">
    <property type="entry name" value="MCPsignal_dom"/>
</dbReference>
<feature type="domain" description="Methyl-accepting transducer" evidence="5">
    <location>
        <begin position="228"/>
        <end position="464"/>
    </location>
</feature>
<keyword evidence="4" id="KW-1133">Transmembrane helix</keyword>
<dbReference type="InterPro" id="IPR004090">
    <property type="entry name" value="Chemotax_Me-accpt_rcpt"/>
</dbReference>
<dbReference type="CDD" id="cd11386">
    <property type="entry name" value="MCP_signal"/>
    <property type="match status" value="1"/>
</dbReference>
<gene>
    <name evidence="6" type="ORF">EAV92_18170</name>
</gene>